<dbReference type="SUPFAM" id="SSF57716">
    <property type="entry name" value="Glucocorticoid receptor-like (DNA-binding domain)"/>
    <property type="match status" value="1"/>
</dbReference>
<comment type="caution">
    <text evidence="12">The sequence shown here is derived from an EMBL/GenBank/DDBJ whole genome shotgun (WGS) entry which is preliminary data.</text>
</comment>
<name>A0A5N5HRL6_9ROSA</name>
<proteinExistence type="inferred from homology"/>
<evidence type="ECO:0000256" key="10">
    <source>
        <dbReference type="SAM" id="MobiDB-lite"/>
    </source>
</evidence>
<dbReference type="OrthoDB" id="1160381at2759"/>
<feature type="domain" description="GATA-type" evidence="11">
    <location>
        <begin position="16"/>
        <end position="52"/>
    </location>
</feature>
<accession>A0A5N5HRL6</accession>
<evidence type="ECO:0000313" key="13">
    <source>
        <dbReference type="Proteomes" id="UP000327157"/>
    </source>
</evidence>
<evidence type="ECO:0000256" key="6">
    <source>
        <dbReference type="ARBA" id="ARBA00023163"/>
    </source>
</evidence>
<evidence type="ECO:0000256" key="4">
    <source>
        <dbReference type="ARBA" id="ARBA00023015"/>
    </source>
</evidence>
<dbReference type="Gene3D" id="3.30.50.10">
    <property type="entry name" value="Erythroid Transcription Factor GATA-1, subunit A"/>
    <property type="match status" value="1"/>
</dbReference>
<dbReference type="Proteomes" id="UP000327157">
    <property type="component" value="Chromosome 12"/>
</dbReference>
<evidence type="ECO:0000256" key="7">
    <source>
        <dbReference type="ARBA" id="ARBA00024019"/>
    </source>
</evidence>
<dbReference type="CDD" id="cd00202">
    <property type="entry name" value="ZnF_GATA"/>
    <property type="match status" value="1"/>
</dbReference>
<dbReference type="InterPro" id="IPR000679">
    <property type="entry name" value="Znf_GATA"/>
</dbReference>
<protein>
    <submittedName>
        <fullName evidence="12">GATA transcription factor 16-like</fullName>
    </submittedName>
</protein>
<evidence type="ECO:0000256" key="9">
    <source>
        <dbReference type="PROSITE-ProRule" id="PRU00094"/>
    </source>
</evidence>
<evidence type="ECO:0000313" key="12">
    <source>
        <dbReference type="EMBL" id="KAB2630238.1"/>
    </source>
</evidence>
<feature type="region of interest" description="Disordered" evidence="10">
    <location>
        <begin position="69"/>
        <end position="117"/>
    </location>
</feature>
<dbReference type="PANTHER" id="PTHR47172">
    <property type="entry name" value="OS01G0976800 PROTEIN"/>
    <property type="match status" value="1"/>
</dbReference>
<dbReference type="GO" id="GO:0006355">
    <property type="term" value="P:regulation of DNA-templated transcription"/>
    <property type="evidence" value="ECO:0007669"/>
    <property type="project" value="InterPro"/>
</dbReference>
<sequence>MNLRRKVIQDMNVKNVKNKKCCTDCKATETPLWRSGPAGPKSLCNACGIRYRKKIPTVSLCKGPKRWKKDKPYGSTTTSTITTPATTNTAASASATTTTTTTSTTARKAKIGGSGGRTDLSESLQVKLVAFGKDVCLQGTPPVQKKRRYQKRRREMGEVEQAAVCLLAMSSHSVFG</sequence>
<comment type="similarity">
    <text evidence="7">Belongs to the type IV zinc-finger family. Class B subfamily.</text>
</comment>
<dbReference type="SMART" id="SM00401">
    <property type="entry name" value="ZnF_GATA"/>
    <property type="match status" value="1"/>
</dbReference>
<dbReference type="PANTHER" id="PTHR47172:SF9">
    <property type="entry name" value="GATA TRANSCRIPTION FACTOR 23"/>
    <property type="match status" value="1"/>
</dbReference>
<feature type="compositionally biased region" description="Low complexity" evidence="10">
    <location>
        <begin position="75"/>
        <end position="106"/>
    </location>
</feature>
<gene>
    <name evidence="12" type="ORF">D8674_007757</name>
</gene>
<reference evidence="13" key="2">
    <citation type="submission" date="2019-10" db="EMBL/GenBank/DDBJ databases">
        <title>A de novo genome assembly of a pear dwarfing rootstock.</title>
        <authorList>
            <person name="Wang F."/>
            <person name="Wang J."/>
            <person name="Li S."/>
            <person name="Zhang Y."/>
            <person name="Fang M."/>
            <person name="Ma L."/>
            <person name="Zhao Y."/>
            <person name="Jiang S."/>
        </authorList>
    </citation>
    <scope>NUCLEOTIDE SEQUENCE [LARGE SCALE GENOMIC DNA]</scope>
</reference>
<dbReference type="GO" id="GO:0043565">
    <property type="term" value="F:sequence-specific DNA binding"/>
    <property type="evidence" value="ECO:0007669"/>
    <property type="project" value="InterPro"/>
</dbReference>
<dbReference type="InterPro" id="IPR013088">
    <property type="entry name" value="Znf_NHR/GATA"/>
</dbReference>
<keyword evidence="4" id="KW-0805">Transcription regulation</keyword>
<keyword evidence="6" id="KW-0804">Transcription</keyword>
<keyword evidence="2 9" id="KW-0863">Zinc-finger</keyword>
<reference evidence="12 13" key="1">
    <citation type="submission" date="2019-09" db="EMBL/GenBank/DDBJ databases">
        <authorList>
            <person name="Ou C."/>
        </authorList>
    </citation>
    <scope>NUCLEOTIDE SEQUENCE [LARGE SCALE GENOMIC DNA]</scope>
    <source>
        <strain evidence="12">S2</strain>
        <tissue evidence="12">Leaf</tissue>
    </source>
</reference>
<evidence type="ECO:0000256" key="8">
    <source>
        <dbReference type="ARBA" id="ARBA00037539"/>
    </source>
</evidence>
<dbReference type="AlphaFoldDB" id="A0A5N5HRL6"/>
<dbReference type="GO" id="GO:0008270">
    <property type="term" value="F:zinc ion binding"/>
    <property type="evidence" value="ECO:0007669"/>
    <property type="project" value="UniProtKB-KW"/>
</dbReference>
<evidence type="ECO:0000256" key="5">
    <source>
        <dbReference type="ARBA" id="ARBA00023125"/>
    </source>
</evidence>
<reference evidence="12 13" key="3">
    <citation type="submission" date="2019-11" db="EMBL/GenBank/DDBJ databases">
        <title>A de novo genome assembly of a pear dwarfing rootstock.</title>
        <authorList>
            <person name="Wang F."/>
            <person name="Wang J."/>
            <person name="Li S."/>
            <person name="Zhang Y."/>
            <person name="Fang M."/>
            <person name="Ma L."/>
            <person name="Zhao Y."/>
            <person name="Jiang S."/>
        </authorList>
    </citation>
    <scope>NUCLEOTIDE SEQUENCE [LARGE SCALE GENOMIC DNA]</scope>
    <source>
        <strain evidence="12">S2</strain>
        <tissue evidence="12">Leaf</tissue>
    </source>
</reference>
<dbReference type="PROSITE" id="PS50114">
    <property type="entry name" value="GATA_ZN_FINGER_2"/>
    <property type="match status" value="1"/>
</dbReference>
<evidence type="ECO:0000259" key="11">
    <source>
        <dbReference type="PROSITE" id="PS50114"/>
    </source>
</evidence>
<comment type="function">
    <text evidence="8">Transcriptional regulator that specifically binds 5'-GATA-3' or 5'-GAT-3' motifs within gene promoters.</text>
</comment>
<keyword evidence="1" id="KW-0479">Metal-binding</keyword>
<keyword evidence="3" id="KW-0862">Zinc</keyword>
<keyword evidence="13" id="KW-1185">Reference proteome</keyword>
<evidence type="ECO:0000256" key="2">
    <source>
        <dbReference type="ARBA" id="ARBA00022771"/>
    </source>
</evidence>
<dbReference type="Pfam" id="PF00320">
    <property type="entry name" value="GATA"/>
    <property type="match status" value="1"/>
</dbReference>
<evidence type="ECO:0000256" key="3">
    <source>
        <dbReference type="ARBA" id="ARBA00022833"/>
    </source>
</evidence>
<dbReference type="PROSITE" id="PS00344">
    <property type="entry name" value="GATA_ZN_FINGER_1"/>
    <property type="match status" value="1"/>
</dbReference>
<evidence type="ECO:0000256" key="1">
    <source>
        <dbReference type="ARBA" id="ARBA00022723"/>
    </source>
</evidence>
<keyword evidence="5" id="KW-0238">DNA-binding</keyword>
<dbReference type="EMBL" id="SMOL01000143">
    <property type="protein sequence ID" value="KAB2630238.1"/>
    <property type="molecule type" value="Genomic_DNA"/>
</dbReference>
<organism evidence="12 13">
    <name type="scientific">Pyrus ussuriensis x Pyrus communis</name>
    <dbReference type="NCBI Taxonomy" id="2448454"/>
    <lineage>
        <taxon>Eukaryota</taxon>
        <taxon>Viridiplantae</taxon>
        <taxon>Streptophyta</taxon>
        <taxon>Embryophyta</taxon>
        <taxon>Tracheophyta</taxon>
        <taxon>Spermatophyta</taxon>
        <taxon>Magnoliopsida</taxon>
        <taxon>eudicotyledons</taxon>
        <taxon>Gunneridae</taxon>
        <taxon>Pentapetalae</taxon>
        <taxon>rosids</taxon>
        <taxon>fabids</taxon>
        <taxon>Rosales</taxon>
        <taxon>Rosaceae</taxon>
        <taxon>Amygdaloideae</taxon>
        <taxon>Maleae</taxon>
        <taxon>Pyrus</taxon>
    </lineage>
</organism>